<sequence>MFPSNTYFYIKSSLGENVVDVYNGETKKYNDNENQLWRYEDGHLINKKSDLVVDVRGGDTKSDTPLIQYNRKMTMASNQRWGYRDGFIHLLSDPRLVLDIKGGKNKKGTKLILYQRKDDENENQKWIVEPFGEPFQAAQVEGPYGNNPYGTTPQPPPPSSVDNPYGTNPYGTQSDSNNPYGTNPYGTTPDSNNPYGSNPYGTTPQSGLAGYGAPDPSPYGAPIPYEQAAEVHRQVYNEPTERKAHLSHQLIAGAAAYEAVKAYGRHQEGKGEEFNHSFIKKSVAAIAAAQIVKFAEEHDWSSKDKEEATRQAEAAANHYSQREFGSN</sequence>
<dbReference type="EMBL" id="JAEPRB010000207">
    <property type="protein sequence ID" value="KAG2218853.1"/>
    <property type="molecule type" value="Genomic_DNA"/>
</dbReference>
<feature type="domain" description="Ricin B lectin" evidence="2">
    <location>
        <begin position="5"/>
        <end position="129"/>
    </location>
</feature>
<dbReference type="Pfam" id="PF00652">
    <property type="entry name" value="Ricin_B_lectin"/>
    <property type="match status" value="1"/>
</dbReference>
<dbReference type="InterPro" id="IPR000772">
    <property type="entry name" value="Ricin_B_lectin"/>
</dbReference>
<dbReference type="PANTHER" id="PTHR37450:SF1">
    <property type="entry name" value="CIPC PROTEIN"/>
    <property type="match status" value="1"/>
</dbReference>
<feature type="region of interest" description="Disordered" evidence="1">
    <location>
        <begin position="138"/>
        <end position="215"/>
    </location>
</feature>
<accession>A0A8H7RYE9</accession>
<reference evidence="3 4" key="1">
    <citation type="submission" date="2020-12" db="EMBL/GenBank/DDBJ databases">
        <title>Metabolic potential, ecology and presence of endohyphal bacteria is reflected in genomic diversity of Mucoromycotina.</title>
        <authorList>
            <person name="Muszewska A."/>
            <person name="Okrasinska A."/>
            <person name="Steczkiewicz K."/>
            <person name="Drgas O."/>
            <person name="Orlowska M."/>
            <person name="Perlinska-Lenart U."/>
            <person name="Aleksandrzak-Piekarczyk T."/>
            <person name="Szatraj K."/>
            <person name="Zielenkiewicz U."/>
            <person name="Pilsyk S."/>
            <person name="Malc E."/>
            <person name="Mieczkowski P."/>
            <person name="Kruszewska J.S."/>
            <person name="Biernat P."/>
            <person name="Pawlowska J."/>
        </authorList>
    </citation>
    <scope>NUCLEOTIDE SEQUENCE [LARGE SCALE GENOMIC DNA]</scope>
    <source>
        <strain evidence="3 4">CBS 142.35</strain>
    </source>
</reference>
<feature type="compositionally biased region" description="Basic and acidic residues" evidence="1">
    <location>
        <begin position="297"/>
        <end position="310"/>
    </location>
</feature>
<protein>
    <recommendedName>
        <fullName evidence="2">Ricin B lectin domain-containing protein</fullName>
    </recommendedName>
</protein>
<feature type="compositionally biased region" description="Polar residues" evidence="1">
    <location>
        <begin position="169"/>
        <end position="206"/>
    </location>
</feature>
<dbReference type="PANTHER" id="PTHR37450">
    <property type="entry name" value="CIPC PROTEIN"/>
    <property type="match status" value="1"/>
</dbReference>
<organism evidence="3 4">
    <name type="scientific">Circinella minor</name>
    <dbReference type="NCBI Taxonomy" id="1195481"/>
    <lineage>
        <taxon>Eukaryota</taxon>
        <taxon>Fungi</taxon>
        <taxon>Fungi incertae sedis</taxon>
        <taxon>Mucoromycota</taxon>
        <taxon>Mucoromycotina</taxon>
        <taxon>Mucoromycetes</taxon>
        <taxon>Mucorales</taxon>
        <taxon>Lichtheimiaceae</taxon>
        <taxon>Circinella</taxon>
    </lineage>
</organism>
<keyword evidence="4" id="KW-1185">Reference proteome</keyword>
<dbReference type="InterPro" id="IPR035992">
    <property type="entry name" value="Ricin_B-like_lectins"/>
</dbReference>
<gene>
    <name evidence="3" type="ORF">INT45_011277</name>
</gene>
<dbReference type="SUPFAM" id="SSF50370">
    <property type="entry name" value="Ricin B-like lectins"/>
    <property type="match status" value="1"/>
</dbReference>
<dbReference type="Proteomes" id="UP000646827">
    <property type="component" value="Unassembled WGS sequence"/>
</dbReference>
<dbReference type="CDD" id="cd23454">
    <property type="entry name" value="beta-trefoil_Ricin_GllA-1"/>
    <property type="match status" value="1"/>
</dbReference>
<feature type="region of interest" description="Disordered" evidence="1">
    <location>
        <begin position="297"/>
        <end position="327"/>
    </location>
</feature>
<evidence type="ECO:0000313" key="4">
    <source>
        <dbReference type="Proteomes" id="UP000646827"/>
    </source>
</evidence>
<dbReference type="PROSITE" id="PS50231">
    <property type="entry name" value="RICIN_B_LECTIN"/>
    <property type="match status" value="1"/>
</dbReference>
<dbReference type="AlphaFoldDB" id="A0A8H7RYE9"/>
<evidence type="ECO:0000256" key="1">
    <source>
        <dbReference type="SAM" id="MobiDB-lite"/>
    </source>
</evidence>
<comment type="caution">
    <text evidence="3">The sequence shown here is derived from an EMBL/GenBank/DDBJ whole genome shotgun (WGS) entry which is preliminary data.</text>
</comment>
<dbReference type="OrthoDB" id="9895617at2759"/>
<dbReference type="Pfam" id="PF12585">
    <property type="entry name" value="DUF3759"/>
    <property type="match status" value="1"/>
</dbReference>
<evidence type="ECO:0000259" key="2">
    <source>
        <dbReference type="SMART" id="SM00458"/>
    </source>
</evidence>
<name>A0A8H7RYE9_9FUNG</name>
<dbReference type="InterPro" id="IPR022234">
    <property type="entry name" value="DUF3759"/>
</dbReference>
<proteinExistence type="predicted"/>
<evidence type="ECO:0000313" key="3">
    <source>
        <dbReference type="EMBL" id="KAG2218853.1"/>
    </source>
</evidence>
<dbReference type="SMART" id="SM00458">
    <property type="entry name" value="RICIN"/>
    <property type="match status" value="1"/>
</dbReference>
<dbReference type="Gene3D" id="2.80.10.50">
    <property type="match status" value="1"/>
</dbReference>